<dbReference type="OrthoDB" id="9815326at2"/>
<evidence type="ECO:0000313" key="2">
    <source>
        <dbReference type="Proteomes" id="UP000194012"/>
    </source>
</evidence>
<keyword evidence="2" id="KW-1185">Reference proteome</keyword>
<proteinExistence type="predicted"/>
<dbReference type="AlphaFoldDB" id="A0A1X7A7M0"/>
<name>A0A1X7A7M0_9RHOB</name>
<reference evidence="2" key="1">
    <citation type="submission" date="2017-03" db="EMBL/GenBank/DDBJ databases">
        <authorList>
            <person name="Rodrigo-Torres L."/>
            <person name="Arahal R.D."/>
            <person name="Lucena T."/>
        </authorList>
    </citation>
    <scope>NUCLEOTIDE SEQUENCE [LARGE SCALE GENOMIC DNA]</scope>
    <source>
        <strain evidence="2">CECT 8370</strain>
    </source>
</reference>
<protein>
    <submittedName>
        <fullName evidence="1">N-formylglutamate amidohydrolase</fullName>
    </submittedName>
</protein>
<dbReference type="EMBL" id="FWFJ01000051">
    <property type="protein sequence ID" value="SLN72237.1"/>
    <property type="molecule type" value="Genomic_DNA"/>
</dbReference>
<dbReference type="SUPFAM" id="SSF53187">
    <property type="entry name" value="Zn-dependent exopeptidases"/>
    <property type="match status" value="1"/>
</dbReference>
<organism evidence="1 2">
    <name type="scientific">Roseovarius gaetbuli</name>
    <dbReference type="NCBI Taxonomy" id="1356575"/>
    <lineage>
        <taxon>Bacteria</taxon>
        <taxon>Pseudomonadati</taxon>
        <taxon>Pseudomonadota</taxon>
        <taxon>Alphaproteobacteria</taxon>
        <taxon>Rhodobacterales</taxon>
        <taxon>Roseobacteraceae</taxon>
        <taxon>Roseovarius</taxon>
    </lineage>
</organism>
<dbReference type="Proteomes" id="UP000194012">
    <property type="component" value="Unassembled WGS sequence"/>
</dbReference>
<dbReference type="PIRSF" id="PIRSF029730">
    <property type="entry name" value="UCP029730"/>
    <property type="match status" value="1"/>
</dbReference>
<dbReference type="Gene3D" id="3.40.630.40">
    <property type="entry name" value="Zn-dependent exopeptidases"/>
    <property type="match status" value="1"/>
</dbReference>
<dbReference type="Pfam" id="PF05013">
    <property type="entry name" value="FGase"/>
    <property type="match status" value="1"/>
</dbReference>
<gene>
    <name evidence="1" type="ORF">ROG8370_03503</name>
</gene>
<keyword evidence="1" id="KW-0378">Hydrolase</keyword>
<accession>A0A1X7A7M0</accession>
<sequence>MALSYTQVDNLDGTGPIVFACEHASQFVPDEYGDLGLSEAEINSHIGWDPGAYDLAFHLAQRFDAPLISSKISRLVLDCNRALDSSTLIPEQGDGSPVPGNKGLSAQEKARRIAQIHQPFHAKLSEVIEAKTSTEMSLPALVSIHSFTPVFNGNIRLTECGFLHGRSDTLARTCAEQGSRDGRYVTHLNQPYSSADGVLYTIDRHGSTNGMPNVMIEVRNDLLTDHDAVVRVSGWLAKIFEQALVIPSYRTESK</sequence>
<dbReference type="RefSeq" id="WP_085828428.1">
    <property type="nucleotide sequence ID" value="NZ_FWFJ01000051.1"/>
</dbReference>
<dbReference type="GO" id="GO:0016787">
    <property type="term" value="F:hydrolase activity"/>
    <property type="evidence" value="ECO:0007669"/>
    <property type="project" value="UniProtKB-KW"/>
</dbReference>
<evidence type="ECO:0000313" key="1">
    <source>
        <dbReference type="EMBL" id="SLN72237.1"/>
    </source>
</evidence>
<dbReference type="InterPro" id="IPR007709">
    <property type="entry name" value="N-FG_amidohydro"/>
</dbReference>
<dbReference type="InterPro" id="IPR011227">
    <property type="entry name" value="UCP029730"/>
</dbReference>